<protein>
    <submittedName>
        <fullName evidence="1">Uncharacterized protein</fullName>
    </submittedName>
</protein>
<feature type="non-terminal residue" evidence="1">
    <location>
        <position position="289"/>
    </location>
</feature>
<dbReference type="PANTHER" id="PTHR43615:SF1">
    <property type="entry name" value="PPDK_N DOMAIN-CONTAINING PROTEIN"/>
    <property type="match status" value="1"/>
</dbReference>
<dbReference type="InterPro" id="IPR051549">
    <property type="entry name" value="PEP_Utilizing_Enz"/>
</dbReference>
<sequence>MRESVFSSFTYVILAIIVQGKENGEFTPEMFSDIAALFSSGHDNEAISADVPAALKNLALAVIEDGVTADQLEDEQEGLALIKSGEHSSVHFDRFMSIHGHRGPGELDFIAQTWNDHPELLVHTVKGMVANPSALKTVAASVDIDTALDSLRTLKVAGAKRWFMKLLVRQSHRAVALREECKDYLVQCCGNMRANIEVLGKQLVEQGFLPEADLVFFFTLPELHAFMDSRAPRLISRAMRRKKNFPIFKGKRYEYFWQGPGHEIAEPSAELLKSTSLSGTTVCEGVVVA</sequence>
<proteinExistence type="predicted"/>
<gene>
    <name evidence="1" type="ORF">PMAYCL1PPCAC_25092</name>
</gene>
<dbReference type="AlphaFoldDB" id="A0AAN5I708"/>
<dbReference type="PANTHER" id="PTHR43615">
    <property type="entry name" value="PHOSPHOENOLPYRUVATE SYNTHASE-RELATED"/>
    <property type="match status" value="1"/>
</dbReference>
<keyword evidence="2" id="KW-1185">Reference proteome</keyword>
<evidence type="ECO:0000313" key="1">
    <source>
        <dbReference type="EMBL" id="GMR54897.1"/>
    </source>
</evidence>
<organism evidence="1 2">
    <name type="scientific">Pristionchus mayeri</name>
    <dbReference type="NCBI Taxonomy" id="1317129"/>
    <lineage>
        <taxon>Eukaryota</taxon>
        <taxon>Metazoa</taxon>
        <taxon>Ecdysozoa</taxon>
        <taxon>Nematoda</taxon>
        <taxon>Chromadorea</taxon>
        <taxon>Rhabditida</taxon>
        <taxon>Rhabditina</taxon>
        <taxon>Diplogasteromorpha</taxon>
        <taxon>Diplogasteroidea</taxon>
        <taxon>Neodiplogasteridae</taxon>
        <taxon>Pristionchus</taxon>
    </lineage>
</organism>
<dbReference type="Proteomes" id="UP001328107">
    <property type="component" value="Unassembled WGS sequence"/>
</dbReference>
<evidence type="ECO:0000313" key="2">
    <source>
        <dbReference type="Proteomes" id="UP001328107"/>
    </source>
</evidence>
<accession>A0AAN5I708</accession>
<reference evidence="2" key="1">
    <citation type="submission" date="2022-10" db="EMBL/GenBank/DDBJ databases">
        <title>Genome assembly of Pristionchus species.</title>
        <authorList>
            <person name="Yoshida K."/>
            <person name="Sommer R.J."/>
        </authorList>
    </citation>
    <scope>NUCLEOTIDE SEQUENCE [LARGE SCALE GENOMIC DNA]</scope>
    <source>
        <strain evidence="2">RS5460</strain>
    </source>
</reference>
<dbReference type="EMBL" id="BTRK01000005">
    <property type="protein sequence ID" value="GMR54897.1"/>
    <property type="molecule type" value="Genomic_DNA"/>
</dbReference>
<comment type="caution">
    <text evidence="1">The sequence shown here is derived from an EMBL/GenBank/DDBJ whole genome shotgun (WGS) entry which is preliminary data.</text>
</comment>
<name>A0AAN5I708_9BILA</name>